<evidence type="ECO:0000259" key="2">
    <source>
        <dbReference type="SMART" id="SM00460"/>
    </source>
</evidence>
<feature type="transmembrane region" description="Helical" evidence="1">
    <location>
        <begin position="170"/>
        <end position="190"/>
    </location>
</feature>
<keyword evidence="1" id="KW-0472">Membrane</keyword>
<dbReference type="SMART" id="SM00460">
    <property type="entry name" value="TGc"/>
    <property type="match status" value="1"/>
</dbReference>
<accession>A0ABT9UA58</accession>
<sequence>MFDWMMRFDELEPVAIIALLLLLVSLLQGIRRGASGSAKRLFFFVWEGIVVIAGLIIAGQLAGWASPAVAEWLTRVVEVPANELGNVQQAWFTLLTSLRDFALLRYGVLFLLFYLIFRAIAGFAEPLFSYAWSNLVQSKQSSALDELPGRRYASRATGALIGAVHGAGRAFLFIATLFIYVSLLPNGWYADKISESPLYREAASMLAPVAGDMLEGQGPVLAEAVESQFRQILQRKYEIIDYAVPDDIAEAALFVTKDAGSDEQKARLLYEWLGTRIEYDWDKADNYVERGVWKEQTPADTFATRKGVCIDTARLYAVMARTAGLDVRVVTGLGADGSGGFGPHAWNEVNIGDGEDKWIPLDATWASSGDWFNSPGFEQTHIREAAAI</sequence>
<dbReference type="Proteomes" id="UP001229346">
    <property type="component" value="Unassembled WGS sequence"/>
</dbReference>
<name>A0ABT9UA58_PAEHA</name>
<evidence type="ECO:0000256" key="1">
    <source>
        <dbReference type="SAM" id="Phobius"/>
    </source>
</evidence>
<dbReference type="PANTHER" id="PTHR33490">
    <property type="entry name" value="BLR5614 PROTEIN-RELATED"/>
    <property type="match status" value="1"/>
</dbReference>
<feature type="domain" description="Transglutaminase-like" evidence="2">
    <location>
        <begin position="301"/>
        <end position="365"/>
    </location>
</feature>
<reference evidence="3 4" key="1">
    <citation type="submission" date="2023-07" db="EMBL/GenBank/DDBJ databases">
        <title>Sorghum-associated microbial communities from plants grown in Nebraska, USA.</title>
        <authorList>
            <person name="Schachtman D."/>
        </authorList>
    </citation>
    <scope>NUCLEOTIDE SEQUENCE [LARGE SCALE GENOMIC DNA]</scope>
    <source>
        <strain evidence="3 4">CC482</strain>
    </source>
</reference>
<dbReference type="Gene3D" id="3.10.620.30">
    <property type="match status" value="1"/>
</dbReference>
<keyword evidence="4" id="KW-1185">Reference proteome</keyword>
<proteinExistence type="predicted"/>
<gene>
    <name evidence="3" type="ORF">J2T15_004777</name>
</gene>
<dbReference type="PANTHER" id="PTHR33490:SF3">
    <property type="entry name" value="CONSERVED INTEGRAL MEMBRANE PROTEIN"/>
    <property type="match status" value="1"/>
</dbReference>
<keyword evidence="1" id="KW-0812">Transmembrane</keyword>
<organism evidence="3 4">
    <name type="scientific">Paenibacillus harenae</name>
    <dbReference type="NCBI Taxonomy" id="306543"/>
    <lineage>
        <taxon>Bacteria</taxon>
        <taxon>Bacillati</taxon>
        <taxon>Bacillota</taxon>
        <taxon>Bacilli</taxon>
        <taxon>Bacillales</taxon>
        <taxon>Paenibacillaceae</taxon>
        <taxon>Paenibacillus</taxon>
    </lineage>
</organism>
<comment type="caution">
    <text evidence="3">The sequence shown here is derived from an EMBL/GenBank/DDBJ whole genome shotgun (WGS) entry which is preliminary data.</text>
</comment>
<dbReference type="Pfam" id="PF01841">
    <property type="entry name" value="Transglut_core"/>
    <property type="match status" value="1"/>
</dbReference>
<evidence type="ECO:0000313" key="3">
    <source>
        <dbReference type="EMBL" id="MDQ0115319.1"/>
    </source>
</evidence>
<dbReference type="EMBL" id="JAUSSU010000010">
    <property type="protein sequence ID" value="MDQ0115319.1"/>
    <property type="molecule type" value="Genomic_DNA"/>
</dbReference>
<feature type="transmembrane region" description="Helical" evidence="1">
    <location>
        <begin position="43"/>
        <end position="65"/>
    </location>
</feature>
<keyword evidence="1" id="KW-1133">Transmembrane helix</keyword>
<protein>
    <recommendedName>
        <fullName evidence="2">Transglutaminase-like domain-containing protein</fullName>
    </recommendedName>
</protein>
<dbReference type="RefSeq" id="WP_307206856.1">
    <property type="nucleotide sequence ID" value="NZ_JAUSSU010000010.1"/>
</dbReference>
<dbReference type="InterPro" id="IPR002931">
    <property type="entry name" value="Transglutaminase-like"/>
</dbReference>
<feature type="transmembrane region" description="Helical" evidence="1">
    <location>
        <begin position="103"/>
        <end position="124"/>
    </location>
</feature>
<dbReference type="InterPro" id="IPR038765">
    <property type="entry name" value="Papain-like_cys_pep_sf"/>
</dbReference>
<evidence type="ECO:0000313" key="4">
    <source>
        <dbReference type="Proteomes" id="UP001229346"/>
    </source>
</evidence>
<dbReference type="SUPFAM" id="SSF54001">
    <property type="entry name" value="Cysteine proteinases"/>
    <property type="match status" value="1"/>
</dbReference>